<reference evidence="2 3" key="1">
    <citation type="journal article" date="2018" name="Evol. Lett.">
        <title>Horizontal gene cluster transfer increased hallucinogenic mushroom diversity.</title>
        <authorList>
            <person name="Reynolds H.T."/>
            <person name="Vijayakumar V."/>
            <person name="Gluck-Thaler E."/>
            <person name="Korotkin H.B."/>
            <person name="Matheny P.B."/>
            <person name="Slot J.C."/>
        </authorList>
    </citation>
    <scope>NUCLEOTIDE SEQUENCE [LARGE SCALE GENOMIC DNA]</scope>
    <source>
        <strain evidence="2 3">SRW20</strain>
    </source>
</reference>
<dbReference type="InParanoid" id="A0A409XYJ4"/>
<feature type="region of interest" description="Disordered" evidence="1">
    <location>
        <begin position="137"/>
        <end position="201"/>
    </location>
</feature>
<feature type="region of interest" description="Disordered" evidence="1">
    <location>
        <begin position="1"/>
        <end position="43"/>
    </location>
</feature>
<feature type="compositionally biased region" description="Basic and acidic residues" evidence="1">
    <location>
        <begin position="74"/>
        <end position="86"/>
    </location>
</feature>
<dbReference type="Proteomes" id="UP000284706">
    <property type="component" value="Unassembled WGS sequence"/>
</dbReference>
<feature type="compositionally biased region" description="Low complexity" evidence="1">
    <location>
        <begin position="7"/>
        <end position="35"/>
    </location>
</feature>
<feature type="compositionally biased region" description="Basic residues" evidence="1">
    <location>
        <begin position="61"/>
        <end position="73"/>
    </location>
</feature>
<feature type="compositionally biased region" description="Low complexity" evidence="1">
    <location>
        <begin position="732"/>
        <end position="764"/>
    </location>
</feature>
<keyword evidence="3" id="KW-1185">Reference proteome</keyword>
<dbReference type="STRING" id="231916.A0A409XYJ4"/>
<dbReference type="OrthoDB" id="420046at2759"/>
<dbReference type="AlphaFoldDB" id="A0A409XYJ4"/>
<feature type="compositionally biased region" description="Low complexity" evidence="1">
    <location>
        <begin position="778"/>
        <end position="791"/>
    </location>
</feature>
<name>A0A409XYJ4_9AGAR</name>
<sequence length="868" mass="94274">MPTMVIPLSPASDAPSSPDADTATTTTSELLTPLTQSGRTSPDIVEVGEIQEDCATAPAVPKKKKKKKTKKSAKPKDANPVKAKEEADQEGQQPVLCISRNKHWRYISSYHGPWLQLPLELLDSLLNLNLDPSALTAPEPKLPPLLTPSSNGSSNKQRDRGLSSFGEFTPPDSPRIPYTSIPLPPPFPPPKPGKATPPPIDPGVFRSVRNIRRLIDEAAELSVRASSGLSAAELGSMRSSSGLGGSPWAAAQSLGLNPLGNNNSGGRNVTMSATRVHRLRALAVQKLAQAYKQDEVASSVMVMQGGSVFDDVAERVLKVDPNDADAKYVHFFHEKIPSRLTRQLAESTSTNVLDELIAAHPHRLEYYRTRGIVHCFRDEFQLAAKDFTFALKEARAVRKAKMAHHSTTTVQPEPRPNKQGKRRKNTGVNRTNGQAPPDGTSAMDGDDNPDGEPLLKHPSVLEDAPDPIEPQLLFLRGAAYLQQCIHLIESAVLKLEGVRKTPSVDGAELRLCYIENGKYGGVEMGNSDGPLGKRNAAKLLAYAQVLGEKSFRDNITRLLEKSLRDHEKFLAHFDSLDSPNVIPDGDIAFKTEYAFLLSEAIRPGNHGTQPPPMPDAPAMFTTYHPLLVESLFSVLICELMLANFTNILDTFVRTATIVDGLEGYPIFLPPRSMAQAEFIEVLERLAGGWKNGVQPHSLSPQRGKGRLMIQEPPRSPVIEHYCQECEDEQHAGSSSSSSRKGSLCNSSGMSSSSSSSRVLTPSTSYECDHPRRKDSLQSSTSSSSSCSSTSSPFRIRPDAEEALDCARILLAPVAKRQRERAEKAAAEKAAAGGKKKPVPINIPLHGPRVEVILAWLGAVHLPELDVAA</sequence>
<feature type="region of interest" description="Disordered" evidence="1">
    <location>
        <begin position="729"/>
        <end position="793"/>
    </location>
</feature>
<feature type="region of interest" description="Disordered" evidence="1">
    <location>
        <begin position="56"/>
        <end position="92"/>
    </location>
</feature>
<proteinExistence type="predicted"/>
<feature type="compositionally biased region" description="Basic and acidic residues" evidence="1">
    <location>
        <begin position="766"/>
        <end position="775"/>
    </location>
</feature>
<accession>A0A409XYJ4</accession>
<evidence type="ECO:0000256" key="1">
    <source>
        <dbReference type="SAM" id="MobiDB-lite"/>
    </source>
</evidence>
<dbReference type="EMBL" id="NHYE01001412">
    <property type="protein sequence ID" value="PPQ95799.1"/>
    <property type="molecule type" value="Genomic_DNA"/>
</dbReference>
<organism evidence="2 3">
    <name type="scientific">Gymnopilus dilepis</name>
    <dbReference type="NCBI Taxonomy" id="231916"/>
    <lineage>
        <taxon>Eukaryota</taxon>
        <taxon>Fungi</taxon>
        <taxon>Dikarya</taxon>
        <taxon>Basidiomycota</taxon>
        <taxon>Agaricomycotina</taxon>
        <taxon>Agaricomycetes</taxon>
        <taxon>Agaricomycetidae</taxon>
        <taxon>Agaricales</taxon>
        <taxon>Agaricineae</taxon>
        <taxon>Hymenogastraceae</taxon>
        <taxon>Gymnopilus</taxon>
    </lineage>
</organism>
<comment type="caution">
    <text evidence="2">The sequence shown here is derived from an EMBL/GenBank/DDBJ whole genome shotgun (WGS) entry which is preliminary data.</text>
</comment>
<feature type="compositionally biased region" description="Pro residues" evidence="1">
    <location>
        <begin position="182"/>
        <end position="201"/>
    </location>
</feature>
<evidence type="ECO:0000313" key="2">
    <source>
        <dbReference type="EMBL" id="PPQ95799.1"/>
    </source>
</evidence>
<protein>
    <submittedName>
        <fullName evidence="2">Uncharacterized protein</fullName>
    </submittedName>
</protein>
<evidence type="ECO:0000313" key="3">
    <source>
        <dbReference type="Proteomes" id="UP000284706"/>
    </source>
</evidence>
<feature type="region of interest" description="Disordered" evidence="1">
    <location>
        <begin position="400"/>
        <end position="462"/>
    </location>
</feature>
<gene>
    <name evidence="2" type="ORF">CVT26_015940</name>
</gene>